<dbReference type="Proteomes" id="UP000190166">
    <property type="component" value="Unassembled WGS sequence"/>
</dbReference>
<name>A0A1T5PCU1_9BACT</name>
<gene>
    <name evidence="1" type="ORF">SAMN05660461_5999</name>
</gene>
<organism evidence="1 2">
    <name type="scientific">Chitinophaga ginsengisegetis</name>
    <dbReference type="NCBI Taxonomy" id="393003"/>
    <lineage>
        <taxon>Bacteria</taxon>
        <taxon>Pseudomonadati</taxon>
        <taxon>Bacteroidota</taxon>
        <taxon>Chitinophagia</taxon>
        <taxon>Chitinophagales</taxon>
        <taxon>Chitinophagaceae</taxon>
        <taxon>Chitinophaga</taxon>
    </lineage>
</organism>
<accession>A0A1T5PCU1</accession>
<protein>
    <submittedName>
        <fullName evidence="1">Uncharacterized protein</fullName>
    </submittedName>
</protein>
<dbReference type="EMBL" id="FUZZ01000006">
    <property type="protein sequence ID" value="SKD10099.1"/>
    <property type="molecule type" value="Genomic_DNA"/>
</dbReference>
<keyword evidence="2" id="KW-1185">Reference proteome</keyword>
<dbReference type="RefSeq" id="WP_143313750.1">
    <property type="nucleotide sequence ID" value="NZ_FUZZ01000006.1"/>
</dbReference>
<evidence type="ECO:0000313" key="1">
    <source>
        <dbReference type="EMBL" id="SKD10099.1"/>
    </source>
</evidence>
<proteinExistence type="predicted"/>
<evidence type="ECO:0000313" key="2">
    <source>
        <dbReference type="Proteomes" id="UP000190166"/>
    </source>
</evidence>
<dbReference type="AlphaFoldDB" id="A0A1T5PCU1"/>
<sequence length="184" mass="19429">MAVSRYISITRADVKNTMPGYTNQAWLAPKSAFTLLQEPAPAAGAALGEEVTIKVAHTFPVGEGFIQVYCAPKSVEAPATLIGADGSKRFKWEPKILLLGDSAALLAQILLLANDDLILLLKDATCPGGQILQFGCSCTPSQVSAGTFTSSNTGDETGQKGYALTLTSYCKYFYNSTIAEKPAA</sequence>
<dbReference type="STRING" id="393003.SAMN05660461_5999"/>
<reference evidence="1 2" key="1">
    <citation type="submission" date="2017-02" db="EMBL/GenBank/DDBJ databases">
        <authorList>
            <person name="Peterson S.W."/>
        </authorList>
    </citation>
    <scope>NUCLEOTIDE SEQUENCE [LARGE SCALE GENOMIC DNA]</scope>
    <source>
        <strain evidence="1 2">DSM 18108</strain>
    </source>
</reference>